<protein>
    <submittedName>
        <fullName evidence="1">Uncharacterized protein</fullName>
    </submittedName>
</protein>
<proteinExistence type="predicted"/>
<feature type="non-terminal residue" evidence="1">
    <location>
        <position position="1"/>
    </location>
</feature>
<evidence type="ECO:0000313" key="2">
    <source>
        <dbReference type="Proteomes" id="UP000230405"/>
    </source>
</evidence>
<dbReference type="AlphaFoldDB" id="A0A2M7VE87"/>
<sequence length="390" mass="39771">GYLGFGSSVNGGAYSDGQMVITTAGNVGIGTTTPNLPLHVYSATGDTLARFESGDPTARIVLTDSVGSAFIENNGTSLNFPSGNVGIGTTNPAVKFEVKDTTTGTTGMYFSNSNSSSGNANARIQIFTGDGSSKYGVLTVKNSSYGNPLVADAFTIGSVAHTGGVAFLSTVGPFKFLNSETSELVRITNTGNVGIGTTGPTAKLQINGVTGDATGIHFLATGWTAKTRIGPVGTDGGQLVLSTNVNSETSAIDDAILGTSKVLLGNKFISFSTGDTNTAPSEKVRINLAGNVGIGTVAPSELLDIQKGNDGGVLSLSRLDSNNLVASGDLLGSLVFKSNTGEATQSIFAKIDGNADGNTGLNDRPSRLSFWTIPDGSATLAERMRIDNNG</sequence>
<organism evidence="1 2">
    <name type="scientific">Candidatus Komeilibacteria bacterium CG_4_10_14_0_2_um_filter_37_10</name>
    <dbReference type="NCBI Taxonomy" id="1974470"/>
    <lineage>
        <taxon>Bacteria</taxon>
        <taxon>Candidatus Komeiliibacteriota</taxon>
    </lineage>
</organism>
<evidence type="ECO:0000313" key="1">
    <source>
        <dbReference type="EMBL" id="PIZ98786.1"/>
    </source>
</evidence>
<dbReference type="Proteomes" id="UP000230405">
    <property type="component" value="Unassembled WGS sequence"/>
</dbReference>
<dbReference type="EMBL" id="PFPO01000065">
    <property type="protein sequence ID" value="PIZ98786.1"/>
    <property type="molecule type" value="Genomic_DNA"/>
</dbReference>
<accession>A0A2M7VE87</accession>
<feature type="non-terminal residue" evidence="1">
    <location>
        <position position="390"/>
    </location>
</feature>
<name>A0A2M7VE87_9BACT</name>
<gene>
    <name evidence="1" type="ORF">COX77_03445</name>
</gene>
<reference evidence="2" key="1">
    <citation type="submission" date="2017-09" db="EMBL/GenBank/DDBJ databases">
        <title>Depth-based differentiation of microbial function through sediment-hosted aquifers and enrichment of novel symbionts in the deep terrestrial subsurface.</title>
        <authorList>
            <person name="Probst A.J."/>
            <person name="Ladd B."/>
            <person name="Jarett J.K."/>
            <person name="Geller-Mcgrath D.E."/>
            <person name="Sieber C.M.K."/>
            <person name="Emerson J.B."/>
            <person name="Anantharaman K."/>
            <person name="Thomas B.C."/>
            <person name="Malmstrom R."/>
            <person name="Stieglmeier M."/>
            <person name="Klingl A."/>
            <person name="Woyke T."/>
            <person name="Ryan C.M."/>
            <person name="Banfield J.F."/>
        </authorList>
    </citation>
    <scope>NUCLEOTIDE SEQUENCE [LARGE SCALE GENOMIC DNA]</scope>
</reference>
<comment type="caution">
    <text evidence="1">The sequence shown here is derived from an EMBL/GenBank/DDBJ whole genome shotgun (WGS) entry which is preliminary data.</text>
</comment>